<evidence type="ECO:0000256" key="1">
    <source>
        <dbReference type="SAM" id="MobiDB-lite"/>
    </source>
</evidence>
<sequence length="395" mass="42330">MGRSKVEAAGPPGSSARLRTEMRSADRFISFMTWGVAAGAILWSLLNATPYVAAHLDPDWQQVAFVLPLVVDLAFVGALRADEIASRYGVSGGKWGIALRLFTGASSVFLNVGHSWQRGDATGVAQHLIAPAILVLVAEGGPVYRRRLAAKLAATAREEAEAAETERRRQEAEAEKHRARQRQEEADRRRQAQEDEDRARAQKAEDEARRLAHDREAEDRRANNQLALARLELEGRRIEAAKAPAPAPAGAAPAVAAPATTPPQPGFRTSQPAAPATATPAAAPAATVPASAPQAPARPTTAVAAEAPARPQVSARVPEPQTAPAAPARPLADWQRPDLPASCAPGRRPELLTDAQREARIEYGLSQEDWSQRRIGEFAGRSATVVNRRKKELIG</sequence>
<feature type="compositionally biased region" description="Basic and acidic residues" evidence="1">
    <location>
        <begin position="160"/>
        <end position="222"/>
    </location>
</feature>
<keyword evidence="2" id="KW-0812">Transmembrane</keyword>
<dbReference type="Proteomes" id="UP000735541">
    <property type="component" value="Unassembled WGS sequence"/>
</dbReference>
<proteinExistence type="predicted"/>
<feature type="compositionally biased region" description="Low complexity" evidence="1">
    <location>
        <begin position="242"/>
        <end position="259"/>
    </location>
</feature>
<evidence type="ECO:0000256" key="2">
    <source>
        <dbReference type="SAM" id="Phobius"/>
    </source>
</evidence>
<evidence type="ECO:0008006" key="5">
    <source>
        <dbReference type="Google" id="ProtNLM"/>
    </source>
</evidence>
<gene>
    <name evidence="3" type="ORF">STHAL_33460</name>
</gene>
<organism evidence="3 4">
    <name type="scientific">Streptomyces halstedii</name>
    <dbReference type="NCBI Taxonomy" id="1944"/>
    <lineage>
        <taxon>Bacteria</taxon>
        <taxon>Bacillati</taxon>
        <taxon>Actinomycetota</taxon>
        <taxon>Actinomycetes</taxon>
        <taxon>Kitasatosporales</taxon>
        <taxon>Streptomycetaceae</taxon>
        <taxon>Streptomyces</taxon>
    </lineage>
</organism>
<dbReference type="RefSeq" id="WP_228874069.1">
    <property type="nucleotide sequence ID" value="NZ_JAHUVW010000007.1"/>
</dbReference>
<feature type="transmembrane region" description="Helical" evidence="2">
    <location>
        <begin position="28"/>
        <end position="48"/>
    </location>
</feature>
<evidence type="ECO:0000313" key="3">
    <source>
        <dbReference type="EMBL" id="MBV7674354.1"/>
    </source>
</evidence>
<protein>
    <recommendedName>
        <fullName evidence="5">DUF2637 domain-containing protein</fullName>
    </recommendedName>
</protein>
<feature type="region of interest" description="Disordered" evidence="1">
    <location>
        <begin position="160"/>
        <end position="223"/>
    </location>
</feature>
<comment type="caution">
    <text evidence="3">The sequence shown here is derived from an EMBL/GenBank/DDBJ whole genome shotgun (WGS) entry which is preliminary data.</text>
</comment>
<reference evidence="3 4" key="1">
    <citation type="submission" date="2021-07" db="EMBL/GenBank/DDBJ databases">
        <title>Sequencing Streptomyces halstedii LGO-A4 genome an citrus endophytic actinomycete.</title>
        <authorList>
            <person name="Samborskyy M."/>
            <person name="Scott N."/>
            <person name="Deglau R."/>
            <person name="Dickens S."/>
            <person name="Oliveira L.G."/>
        </authorList>
    </citation>
    <scope>NUCLEOTIDE SEQUENCE [LARGE SCALE GENOMIC DNA]</scope>
    <source>
        <strain evidence="3 4">LGO-A4</strain>
    </source>
</reference>
<feature type="region of interest" description="Disordered" evidence="1">
    <location>
        <begin position="242"/>
        <end position="351"/>
    </location>
</feature>
<accession>A0ABS6U1S6</accession>
<feature type="transmembrane region" description="Helical" evidence="2">
    <location>
        <begin position="60"/>
        <end position="79"/>
    </location>
</feature>
<evidence type="ECO:0000313" key="4">
    <source>
        <dbReference type="Proteomes" id="UP000735541"/>
    </source>
</evidence>
<keyword evidence="4" id="KW-1185">Reference proteome</keyword>
<keyword evidence="2" id="KW-0472">Membrane</keyword>
<name>A0ABS6U1S6_STRHA</name>
<keyword evidence="2" id="KW-1133">Transmembrane helix</keyword>
<dbReference type="EMBL" id="JAHUVW010000007">
    <property type="protein sequence ID" value="MBV7674354.1"/>
    <property type="molecule type" value="Genomic_DNA"/>
</dbReference>
<feature type="compositionally biased region" description="Low complexity" evidence="1">
    <location>
        <begin position="269"/>
        <end position="297"/>
    </location>
</feature>